<name>A0A9D3VHE1_9ROSI</name>
<keyword evidence="2" id="KW-1185">Reference proteome</keyword>
<protein>
    <submittedName>
        <fullName evidence="1">Uncharacterized protein</fullName>
    </submittedName>
</protein>
<comment type="caution">
    <text evidence="1">The sequence shown here is derived from an EMBL/GenBank/DDBJ whole genome shotgun (WGS) entry which is preliminary data.</text>
</comment>
<proteinExistence type="predicted"/>
<accession>A0A9D3VHE1</accession>
<gene>
    <name evidence="1" type="ORF">J1N35_022547</name>
</gene>
<organism evidence="1 2">
    <name type="scientific">Gossypium stocksii</name>
    <dbReference type="NCBI Taxonomy" id="47602"/>
    <lineage>
        <taxon>Eukaryota</taxon>
        <taxon>Viridiplantae</taxon>
        <taxon>Streptophyta</taxon>
        <taxon>Embryophyta</taxon>
        <taxon>Tracheophyta</taxon>
        <taxon>Spermatophyta</taxon>
        <taxon>Magnoliopsida</taxon>
        <taxon>eudicotyledons</taxon>
        <taxon>Gunneridae</taxon>
        <taxon>Pentapetalae</taxon>
        <taxon>rosids</taxon>
        <taxon>malvids</taxon>
        <taxon>Malvales</taxon>
        <taxon>Malvaceae</taxon>
        <taxon>Malvoideae</taxon>
        <taxon>Gossypium</taxon>
    </lineage>
</organism>
<dbReference type="AlphaFoldDB" id="A0A9D3VHE1"/>
<evidence type="ECO:0000313" key="2">
    <source>
        <dbReference type="Proteomes" id="UP000828251"/>
    </source>
</evidence>
<dbReference type="Proteomes" id="UP000828251">
    <property type="component" value="Unassembled WGS sequence"/>
</dbReference>
<dbReference type="EMBL" id="JAIQCV010000007">
    <property type="protein sequence ID" value="KAH1082786.1"/>
    <property type="molecule type" value="Genomic_DNA"/>
</dbReference>
<reference evidence="1 2" key="1">
    <citation type="journal article" date="2021" name="Plant Biotechnol. J.">
        <title>Multi-omics assisted identification of the key and species-specific regulatory components of drought-tolerant mechanisms in Gossypium stocksii.</title>
        <authorList>
            <person name="Yu D."/>
            <person name="Ke L."/>
            <person name="Zhang D."/>
            <person name="Wu Y."/>
            <person name="Sun Y."/>
            <person name="Mei J."/>
            <person name="Sun J."/>
            <person name="Sun Y."/>
        </authorList>
    </citation>
    <scope>NUCLEOTIDE SEQUENCE [LARGE SCALE GENOMIC DNA]</scope>
    <source>
        <strain evidence="2">cv. E1</strain>
        <tissue evidence="1">Leaf</tissue>
    </source>
</reference>
<evidence type="ECO:0000313" key="1">
    <source>
        <dbReference type="EMBL" id="KAH1082786.1"/>
    </source>
</evidence>
<sequence length="98" mass="11355">MCINKLKENIVANSKAISFRQLHSSSTSRSSKPVAIMDMEDQCKGDIVFAQKEKDDHAAGYPNKARELKKKEEKSRSCKSNNSWLTVYYCFDRLYHYL</sequence>